<protein>
    <submittedName>
        <fullName evidence="2">Uncharacterized protein</fullName>
    </submittedName>
</protein>
<reference evidence="2" key="1">
    <citation type="submission" date="2023-06" db="EMBL/GenBank/DDBJ databases">
        <title>Egi l300058.</title>
        <authorList>
            <person name="Gao L."/>
            <person name="Fang B.-Z."/>
            <person name="Li W.-J."/>
        </authorList>
    </citation>
    <scope>NUCLEOTIDE SEQUENCE</scope>
    <source>
        <strain evidence="2">EGI L300058</strain>
    </source>
</reference>
<feature type="transmembrane region" description="Helical" evidence="1">
    <location>
        <begin position="337"/>
        <end position="360"/>
    </location>
</feature>
<feature type="transmembrane region" description="Helical" evidence="1">
    <location>
        <begin position="75"/>
        <end position="94"/>
    </location>
</feature>
<evidence type="ECO:0000313" key="3">
    <source>
        <dbReference type="Proteomes" id="UP001172708"/>
    </source>
</evidence>
<proteinExistence type="predicted"/>
<feature type="transmembrane region" description="Helical" evidence="1">
    <location>
        <begin position="380"/>
        <end position="401"/>
    </location>
</feature>
<organism evidence="2 3">
    <name type="scientific">Demequina muriae</name>
    <dbReference type="NCBI Taxonomy" id="3051664"/>
    <lineage>
        <taxon>Bacteria</taxon>
        <taxon>Bacillati</taxon>
        <taxon>Actinomycetota</taxon>
        <taxon>Actinomycetes</taxon>
        <taxon>Micrococcales</taxon>
        <taxon>Demequinaceae</taxon>
        <taxon>Demequina</taxon>
    </lineage>
</organism>
<feature type="transmembrane region" description="Helical" evidence="1">
    <location>
        <begin position="123"/>
        <end position="150"/>
    </location>
</feature>
<dbReference type="EMBL" id="JAUHQA010000001">
    <property type="protein sequence ID" value="MDN4479667.1"/>
    <property type="molecule type" value="Genomic_DNA"/>
</dbReference>
<feature type="transmembrane region" description="Helical" evidence="1">
    <location>
        <begin position="236"/>
        <end position="260"/>
    </location>
</feature>
<keyword evidence="3" id="KW-1185">Reference proteome</keyword>
<accession>A0ABT8GE12</accession>
<keyword evidence="1" id="KW-1133">Transmembrane helix</keyword>
<evidence type="ECO:0000313" key="2">
    <source>
        <dbReference type="EMBL" id="MDN4479667.1"/>
    </source>
</evidence>
<evidence type="ECO:0000256" key="1">
    <source>
        <dbReference type="SAM" id="Phobius"/>
    </source>
</evidence>
<feature type="transmembrane region" description="Helical" evidence="1">
    <location>
        <begin position="299"/>
        <end position="325"/>
    </location>
</feature>
<feature type="transmembrane region" description="Helical" evidence="1">
    <location>
        <begin position="581"/>
        <end position="602"/>
    </location>
</feature>
<feature type="transmembrane region" description="Helical" evidence="1">
    <location>
        <begin position="477"/>
        <end position="494"/>
    </location>
</feature>
<keyword evidence="1" id="KW-0812">Transmembrane</keyword>
<name>A0ABT8GE12_9MICO</name>
<feature type="transmembrane region" description="Helical" evidence="1">
    <location>
        <begin position="272"/>
        <end position="293"/>
    </location>
</feature>
<feature type="transmembrane region" description="Helical" evidence="1">
    <location>
        <begin position="501"/>
        <end position="519"/>
    </location>
</feature>
<sequence length="786" mass="80777">MEPVEELVRVRVPDRTIEVRVHGVSGTPPEALLGAFPVRVAGDADAGFYRAHDAGTSGGIAEAFSWGGLTSRKRITALWLFLAPLSLINVAGWMTPTHSLPARGASGAAAASSRSRASTVRDAAMSIVTLVATALIGAVAVQAAASVLGLMTADAAVAPGRAAAMVVLAALVPAGLHVLAKVGGAPDDRDRHDDPWGRALALRSLALAHLGVALAVIALVGWAVTLNGSAAASTGAVVGAVAVAVLAGAALTLGTAAVLGTRVAGSDAAHPAGGPAAVVGAAAVVAAAVATAVRDDAAAAATGLTAVHFVLAATAVIALGVAYAAERRMPVRESAGFSVSFAALGFFMSYSAFGALSYALLAYGSDRSVRAFVEAPAPAAMFRLVDFAAVVLTCGVLFIAARVVGEARPLAHAGDLGVDAAARVRRAVELAPLEVRRAGPGMLIAAGVLVAGEVLRIGLPSQEWAQHVGRLVTEPRLVVGAVGWLFVVYLLVRVCRGRRGALVGAAVAAAGVAALAWLLQRAGFDVLSWARVDRAESGAPVVGLAPESHGSPTVLGGSSPVDPGAIVATAIGDPWVAASGFTLVAVTVALFIPAVSVLWFVLSASGNRESRRGVGVLWDLTNFWPRLHHPWAPPPYSEAAIPALERRLADLRADHPSHCIVLSCHSQGAVLGFPAMRRLLADDPTHAGELRFLSYGTLLSAHYQRLFPHLFDDARLRALDDVAPGRWIHLFRETDPLGHPIAALGPASRQASHTPPRGVEHVLTHSSYGYSPEYQRALDDLAAWEG</sequence>
<comment type="caution">
    <text evidence="2">The sequence shown here is derived from an EMBL/GenBank/DDBJ whole genome shotgun (WGS) entry which is preliminary data.</text>
</comment>
<gene>
    <name evidence="2" type="ORF">QQX02_01840</name>
</gene>
<keyword evidence="1" id="KW-0472">Membrane</keyword>
<dbReference type="RefSeq" id="WP_301140847.1">
    <property type="nucleotide sequence ID" value="NZ_JAUHQA010000001.1"/>
</dbReference>
<dbReference type="Proteomes" id="UP001172708">
    <property type="component" value="Unassembled WGS sequence"/>
</dbReference>
<feature type="transmembrane region" description="Helical" evidence="1">
    <location>
        <begin position="438"/>
        <end position="457"/>
    </location>
</feature>
<feature type="transmembrane region" description="Helical" evidence="1">
    <location>
        <begin position="200"/>
        <end position="224"/>
    </location>
</feature>
<feature type="transmembrane region" description="Helical" evidence="1">
    <location>
        <begin position="162"/>
        <end position="180"/>
    </location>
</feature>